<dbReference type="GO" id="GO:0016020">
    <property type="term" value="C:membrane"/>
    <property type="evidence" value="ECO:0007669"/>
    <property type="project" value="TreeGrafter"/>
</dbReference>
<evidence type="ECO:0000256" key="1">
    <source>
        <dbReference type="ARBA" id="ARBA00022741"/>
    </source>
</evidence>
<dbReference type="GO" id="GO:0004467">
    <property type="term" value="F:long-chain fatty acid-CoA ligase activity"/>
    <property type="evidence" value="ECO:0007669"/>
    <property type="project" value="UniProtKB-EC"/>
</dbReference>
<keyword evidence="5" id="KW-0436">Ligase</keyword>
<dbReference type="Proteomes" id="UP001271007">
    <property type="component" value="Unassembled WGS sequence"/>
</dbReference>
<dbReference type="Gene3D" id="3.40.50.12780">
    <property type="entry name" value="N-terminal domain of ligase-like"/>
    <property type="match status" value="1"/>
</dbReference>
<dbReference type="GO" id="GO:0005524">
    <property type="term" value="F:ATP binding"/>
    <property type="evidence" value="ECO:0007669"/>
    <property type="project" value="UniProtKB-KW"/>
</dbReference>
<dbReference type="PANTHER" id="PTHR43272:SF33">
    <property type="entry name" value="AMP-BINDING DOMAIN-CONTAINING PROTEIN-RELATED"/>
    <property type="match status" value="1"/>
</dbReference>
<dbReference type="EMBL" id="JAWDJX010000007">
    <property type="protein sequence ID" value="KAK3055967.1"/>
    <property type="molecule type" value="Genomic_DNA"/>
</dbReference>
<keyword evidence="6" id="KW-1185">Reference proteome</keyword>
<dbReference type="Pfam" id="PF00501">
    <property type="entry name" value="AMP-binding"/>
    <property type="match status" value="1"/>
</dbReference>
<evidence type="ECO:0000256" key="2">
    <source>
        <dbReference type="ARBA" id="ARBA00022840"/>
    </source>
</evidence>
<dbReference type="SUPFAM" id="SSF56801">
    <property type="entry name" value="Acetyl-CoA synthetase-like"/>
    <property type="match status" value="1"/>
</dbReference>
<dbReference type="InterPro" id="IPR020845">
    <property type="entry name" value="AMP-binding_CS"/>
</dbReference>
<dbReference type="PROSITE" id="PS00455">
    <property type="entry name" value="AMP_BINDING"/>
    <property type="match status" value="1"/>
</dbReference>
<dbReference type="PANTHER" id="PTHR43272">
    <property type="entry name" value="LONG-CHAIN-FATTY-ACID--COA LIGASE"/>
    <property type="match status" value="1"/>
</dbReference>
<name>A0AAJ0GEI9_9PEZI</name>
<accession>A0AAJ0GEI9</accession>
<comment type="caution">
    <text evidence="5">The sequence shown here is derived from an EMBL/GenBank/DDBJ whole genome shotgun (WGS) entry which is preliminary data.</text>
</comment>
<keyword evidence="2" id="KW-0067">ATP-binding</keyword>
<keyword evidence="1" id="KW-0547">Nucleotide-binding</keyword>
<reference evidence="5" key="1">
    <citation type="submission" date="2023-04" db="EMBL/GenBank/DDBJ databases">
        <title>Black Yeasts Isolated from many extreme environments.</title>
        <authorList>
            <person name="Coleine C."/>
            <person name="Stajich J.E."/>
            <person name="Selbmann L."/>
        </authorList>
    </citation>
    <scope>NUCLEOTIDE SEQUENCE</scope>
    <source>
        <strain evidence="5">CCFEE 5312</strain>
    </source>
</reference>
<evidence type="ECO:0000313" key="5">
    <source>
        <dbReference type="EMBL" id="KAK3055967.1"/>
    </source>
</evidence>
<dbReference type="AlphaFoldDB" id="A0AAJ0GEI9"/>
<evidence type="ECO:0000313" key="6">
    <source>
        <dbReference type="Proteomes" id="UP001271007"/>
    </source>
</evidence>
<organism evidence="5 6">
    <name type="scientific">Extremus antarcticus</name>
    <dbReference type="NCBI Taxonomy" id="702011"/>
    <lineage>
        <taxon>Eukaryota</taxon>
        <taxon>Fungi</taxon>
        <taxon>Dikarya</taxon>
        <taxon>Ascomycota</taxon>
        <taxon>Pezizomycotina</taxon>
        <taxon>Dothideomycetes</taxon>
        <taxon>Dothideomycetidae</taxon>
        <taxon>Mycosphaerellales</taxon>
        <taxon>Extremaceae</taxon>
        <taxon>Extremus</taxon>
    </lineage>
</organism>
<feature type="region of interest" description="Disordered" evidence="3">
    <location>
        <begin position="7"/>
        <end position="27"/>
    </location>
</feature>
<gene>
    <name evidence="5" type="primary">FAA2</name>
    <name evidence="5" type="ORF">LTR09_003201</name>
</gene>
<dbReference type="GO" id="GO:0005783">
    <property type="term" value="C:endoplasmic reticulum"/>
    <property type="evidence" value="ECO:0007669"/>
    <property type="project" value="TreeGrafter"/>
</dbReference>
<protein>
    <submittedName>
        <fullName evidence="5">Medium-chain fatty acid-CoA ligase faa2</fullName>
        <ecNumber evidence="5">6.2.1.3</ecNumber>
    </submittedName>
</protein>
<evidence type="ECO:0000256" key="3">
    <source>
        <dbReference type="SAM" id="MobiDB-lite"/>
    </source>
</evidence>
<dbReference type="EC" id="6.2.1.3" evidence="5"/>
<feature type="domain" description="AMP-dependent synthetase/ligase" evidence="4">
    <location>
        <begin position="83"/>
        <end position="509"/>
    </location>
</feature>
<dbReference type="InterPro" id="IPR042099">
    <property type="entry name" value="ANL_N_sf"/>
</dbReference>
<proteinExistence type="predicted"/>
<sequence length="703" mass="77572">MSCLALENAKKLTPPPPPGAPYSVPLPGSAQSGRSAIYRHWRRTEGLLQTLDPDVKTAHDMFEQTAKRVPKVNCLGSRPYDSHTKTFGPYQWQSYAEVQKRRADFGVGLVALHEQLGIKTRHFGVGLWCQNRPEWQIVDLGCMSQSLYSVSIYDTLGPDTTEYIINHASLTAVCTSLAHIPTLLKLAPRCPSLKIIISLDWLNHGEELPGTSKRDILRAMAAESGIQIYPLSEVEHLGEAAPQPYHAPRPEDIVTINYTSGTTGNPKGVVLTHANTVAAASAGLALSEFRAKDVMCSYLPLAHIFERFIEHCALWAGISIGYFHGNVLELVDDLKLLQPTFFISVPRLYNRFGGAIKGQTIQQPGFKGKLSNHIVNTKLANLTTAAPGKATNKHMLYDRIWSRKVSAALGLERARSMVSGSAPIDPSLQQFLRVVFANNFVQGYGLTETYAITLAQLEGDFSAGNCGAVAPIAEICLMDVPDMDYLSTDLPHPRGELMVRGPAVFKEYYKNEAETKKAMTEDGWFRTGDIASIDELGRVRIIDRVKNVLKLAQGEYISPERIENVYLGNLPWLAQGYVHGDSTQSTLVAIFGFQPDMFAVFVSKILGKEIPQTDIQALAAAAQDPKVKKAVVKELAKVGRKAKFMGYENVKAVRVLAEPFSIENELLTPTLKLKRPQAAKKYRHLIDEMYAEVEAGSQTRAKL</sequence>
<evidence type="ECO:0000259" key="4">
    <source>
        <dbReference type="Pfam" id="PF00501"/>
    </source>
</evidence>
<dbReference type="InterPro" id="IPR000873">
    <property type="entry name" value="AMP-dep_synth/lig_dom"/>
</dbReference>